<accession>A0ABQ6MA14</accession>
<dbReference type="InterPro" id="IPR011051">
    <property type="entry name" value="RmlC_Cupin_sf"/>
</dbReference>
<organism evidence="2 3">
    <name type="scientific">Tetraparma gracilis</name>
    <dbReference type="NCBI Taxonomy" id="2962635"/>
    <lineage>
        <taxon>Eukaryota</taxon>
        <taxon>Sar</taxon>
        <taxon>Stramenopiles</taxon>
        <taxon>Ochrophyta</taxon>
        <taxon>Bolidophyceae</taxon>
        <taxon>Parmales</taxon>
        <taxon>Triparmaceae</taxon>
        <taxon>Tetraparma</taxon>
    </lineage>
</organism>
<protein>
    <recommendedName>
        <fullName evidence="4">Cupin 2 conserved barrel domain-containing protein</fullName>
    </recommendedName>
</protein>
<reference evidence="2 3" key="1">
    <citation type="journal article" date="2023" name="Commun. Biol.">
        <title>Genome analysis of Parmales, the sister group of diatoms, reveals the evolutionary specialization of diatoms from phago-mixotrophs to photoautotrophs.</title>
        <authorList>
            <person name="Ban H."/>
            <person name="Sato S."/>
            <person name="Yoshikawa S."/>
            <person name="Yamada K."/>
            <person name="Nakamura Y."/>
            <person name="Ichinomiya M."/>
            <person name="Sato N."/>
            <person name="Blanc-Mathieu R."/>
            <person name="Endo H."/>
            <person name="Kuwata A."/>
            <person name="Ogata H."/>
        </authorList>
    </citation>
    <scope>NUCLEOTIDE SEQUENCE [LARGE SCALE GENOMIC DNA]</scope>
</reference>
<sequence>MHGVWGVALVTKGFSAPLHTHPVAETYYFLFGRGAMHLAGDIIDVSSPSKVYIPSNAVHAMTPHTKYVLLVYHLHGGPFHEVEYTYQQDSAGRIRKLSEDVKEAERQQRKRGARHEHDEMEEKDPAVIWHLSVENYQITFVLVFSMICWLLLNRGGVGGLIGGGWEELRTTLRGVQ</sequence>
<proteinExistence type="predicted"/>
<dbReference type="Proteomes" id="UP001165060">
    <property type="component" value="Unassembled WGS sequence"/>
</dbReference>
<gene>
    <name evidence="2" type="ORF">TeGR_g3535</name>
</gene>
<evidence type="ECO:0000313" key="2">
    <source>
        <dbReference type="EMBL" id="GMI22296.1"/>
    </source>
</evidence>
<evidence type="ECO:0008006" key="4">
    <source>
        <dbReference type="Google" id="ProtNLM"/>
    </source>
</evidence>
<keyword evidence="3" id="KW-1185">Reference proteome</keyword>
<dbReference type="InterPro" id="IPR014710">
    <property type="entry name" value="RmlC-like_jellyroll"/>
</dbReference>
<dbReference type="EMBL" id="BRYB01001284">
    <property type="protein sequence ID" value="GMI22296.1"/>
    <property type="molecule type" value="Genomic_DNA"/>
</dbReference>
<dbReference type="SUPFAM" id="SSF51182">
    <property type="entry name" value="RmlC-like cupins"/>
    <property type="match status" value="1"/>
</dbReference>
<feature type="region of interest" description="Disordered" evidence="1">
    <location>
        <begin position="99"/>
        <end position="119"/>
    </location>
</feature>
<name>A0ABQ6MA14_9STRA</name>
<evidence type="ECO:0000256" key="1">
    <source>
        <dbReference type="SAM" id="MobiDB-lite"/>
    </source>
</evidence>
<evidence type="ECO:0000313" key="3">
    <source>
        <dbReference type="Proteomes" id="UP001165060"/>
    </source>
</evidence>
<comment type="caution">
    <text evidence="2">The sequence shown here is derived from an EMBL/GenBank/DDBJ whole genome shotgun (WGS) entry which is preliminary data.</text>
</comment>
<dbReference type="Gene3D" id="2.60.120.10">
    <property type="entry name" value="Jelly Rolls"/>
    <property type="match status" value="1"/>
</dbReference>